<protein>
    <submittedName>
        <fullName evidence="2">Cytochrome c family protein</fullName>
    </submittedName>
</protein>
<dbReference type="Gene3D" id="1.10.1130.10">
    <property type="entry name" value="Flavocytochrome C3, Chain A"/>
    <property type="match status" value="1"/>
</dbReference>
<dbReference type="Proteomes" id="UP000031971">
    <property type="component" value="Unassembled WGS sequence"/>
</dbReference>
<organism evidence="2 3">
    <name type="scientific">Paramagnetospirillum magnetotacticum MS-1</name>
    <dbReference type="NCBI Taxonomy" id="272627"/>
    <lineage>
        <taxon>Bacteria</taxon>
        <taxon>Pseudomonadati</taxon>
        <taxon>Pseudomonadota</taxon>
        <taxon>Alphaproteobacteria</taxon>
        <taxon>Rhodospirillales</taxon>
        <taxon>Magnetospirillaceae</taxon>
        <taxon>Paramagnetospirillum</taxon>
    </lineage>
</organism>
<dbReference type="Pfam" id="PF13435">
    <property type="entry name" value="Cytochrome_C554"/>
    <property type="match status" value="1"/>
</dbReference>
<gene>
    <name evidence="2" type="ORF">CCC_01509</name>
</gene>
<dbReference type="EMBL" id="JXSL01000019">
    <property type="protein sequence ID" value="KIM00354.1"/>
    <property type="molecule type" value="Genomic_DNA"/>
</dbReference>
<dbReference type="AlphaFoldDB" id="A0A0C2YZ35"/>
<accession>A0A0C2YZ35</accession>
<feature type="domain" description="Cytochrome c-552/4" evidence="1">
    <location>
        <begin position="41"/>
        <end position="99"/>
    </location>
</feature>
<dbReference type="InterPro" id="IPR036280">
    <property type="entry name" value="Multihaem_cyt_sf"/>
</dbReference>
<keyword evidence="3" id="KW-1185">Reference proteome</keyword>
<dbReference type="STRING" id="272627.CCC_01509"/>
<evidence type="ECO:0000313" key="2">
    <source>
        <dbReference type="EMBL" id="KIM00354.1"/>
    </source>
</evidence>
<evidence type="ECO:0000313" key="3">
    <source>
        <dbReference type="Proteomes" id="UP000031971"/>
    </source>
</evidence>
<sequence length="379" mass="41210">MPLFLCFGAEAEEYWSRPLKAQGIPPAAWSELEESLDPQSCGACHPDKLAQWSGSLHSKAFSPGLVGQLLALSKEDTQDCLDCHAPLAEQAAAFEAARKKGNAHRPEAQGLAAAGNSCGGCHLRGHQRFGPPQRSTGAVGRITGDLPHGGFTGTKDFERSEFCAACHQFSADQAINGKPLENTIEEWRASPQAAAGQTCQFCHMPDRQHLWRGIHDPATTAAGLTPKTSSDQDKARFAVTSTGVGHAFPTYVTPKVILHAVLLDGAGQPRPGTEKTHIIQRRVEFDGSDWREISDTRLAPGQTASVEIAWKDATRARVWLEVQPDDFYHSVTYAQLRRDLPKSSAASRLIAEADSRTRSSIYRLFTTEIERPSPSGDHP</sequence>
<name>A0A0C2YZ35_PARME</name>
<proteinExistence type="predicted"/>
<dbReference type="InterPro" id="IPR023155">
    <property type="entry name" value="Cyt_c-552/4"/>
</dbReference>
<evidence type="ECO:0000259" key="1">
    <source>
        <dbReference type="Pfam" id="PF13435"/>
    </source>
</evidence>
<comment type="caution">
    <text evidence="2">The sequence shown here is derived from an EMBL/GenBank/DDBJ whole genome shotgun (WGS) entry which is preliminary data.</text>
</comment>
<reference evidence="2 3" key="1">
    <citation type="submission" date="2015-01" db="EMBL/GenBank/DDBJ databases">
        <title>Genome Sequence of Magnetospirillum magnetotacticum Strain MS-1.</title>
        <authorList>
            <person name="Marinov G.K."/>
            <person name="Smalley M.D."/>
            <person name="DeSalvo G."/>
        </authorList>
    </citation>
    <scope>NUCLEOTIDE SEQUENCE [LARGE SCALE GENOMIC DNA]</scope>
    <source>
        <strain evidence="2 3">MS-1</strain>
    </source>
</reference>
<dbReference type="SUPFAM" id="SSF48695">
    <property type="entry name" value="Multiheme cytochromes"/>
    <property type="match status" value="1"/>
</dbReference>